<dbReference type="PROSITE" id="PS00905">
    <property type="entry name" value="GTP1_OBG"/>
    <property type="match status" value="1"/>
</dbReference>
<evidence type="ECO:0000313" key="14">
    <source>
        <dbReference type="Proteomes" id="UP001057291"/>
    </source>
</evidence>
<dbReference type="InterPro" id="IPR031167">
    <property type="entry name" value="G_OBG"/>
</dbReference>
<dbReference type="PROSITE" id="PS51881">
    <property type="entry name" value="OCT"/>
    <property type="match status" value="1"/>
</dbReference>
<dbReference type="GO" id="GO:0005737">
    <property type="term" value="C:cytoplasm"/>
    <property type="evidence" value="ECO:0007669"/>
    <property type="project" value="UniProtKB-SubCell"/>
</dbReference>
<protein>
    <recommendedName>
        <fullName evidence="9">GTPase Obg</fullName>
        <ecNumber evidence="9">3.6.5.-</ecNumber>
    </recommendedName>
    <alternativeName>
        <fullName evidence="9">GTP-binding protein Obg</fullName>
    </alternativeName>
</protein>
<comment type="function">
    <text evidence="9">An essential GTPase which binds GTP, GDP and possibly (p)ppGpp with moderate affinity, with high nucleotide exchange rates and a fairly low GTP hydrolysis rate. Plays a role in control of the cell cycle, stress response, ribosome biogenesis and in those bacteria that undergo differentiation, in morphogenesis control.</text>
</comment>
<keyword evidence="5 9" id="KW-0547">Nucleotide-binding</keyword>
<dbReference type="GO" id="GO:0000287">
    <property type="term" value="F:magnesium ion binding"/>
    <property type="evidence" value="ECO:0007669"/>
    <property type="project" value="InterPro"/>
</dbReference>
<dbReference type="Proteomes" id="UP001057291">
    <property type="component" value="Unassembled WGS sequence"/>
</dbReference>
<dbReference type="SUPFAM" id="SSF102741">
    <property type="entry name" value="Obg GTP-binding protein C-terminal domain"/>
    <property type="match status" value="1"/>
</dbReference>
<dbReference type="Gene3D" id="3.40.50.300">
    <property type="entry name" value="P-loop containing nucleotide triphosphate hydrolases"/>
    <property type="match status" value="1"/>
</dbReference>
<evidence type="ECO:0000256" key="9">
    <source>
        <dbReference type="HAMAP-Rule" id="MF_01454"/>
    </source>
</evidence>
<dbReference type="GO" id="GO:0005525">
    <property type="term" value="F:GTP binding"/>
    <property type="evidence" value="ECO:0007669"/>
    <property type="project" value="UniProtKB-UniRule"/>
</dbReference>
<dbReference type="Pfam" id="PF01018">
    <property type="entry name" value="GTP1_OBG"/>
    <property type="match status" value="1"/>
</dbReference>
<feature type="binding site" evidence="9">
    <location>
        <position position="172"/>
    </location>
    <ligand>
        <name>Mg(2+)</name>
        <dbReference type="ChEBI" id="CHEBI:18420"/>
    </ligand>
</feature>
<sequence>MFVDTARVYVKGGDGGNGIVSFRREKYVPEGGPAGGDGGCGGDVVLVVDEGLRTLLDFKYQRHFKADRGEHGKPKNQHGRNAEDLVVRVPPGTTVIDAESGEFLGDLVRHGQRLVVAHGGRGGRGNTRFATPANKAPEIAEKGEPGEERWIQLELKVLADVGLVGFPSVGKSTLLSVVSSARPKIGAYHFTTLTPNLGVVDVGDGRSFVMADLPGLIEGAHEGHGLGHQFLRHAERTRVIVHVVDIAATEGRDPYEDFVTITNELTQYNERLGKLPVIIAANKMDVPGAEENLREFREKLKEDIPIYPISGVTRQGVQELMYAVADLLDTIPLVQEDALTEVEEQQERKVYRLEDEDDSFTITRDNDVFVIHSAKIEKLVKMTNFEQYDAVKRFQRIMKAMGVDDELRKRGAEDGDTIRIGDYEFDFVE</sequence>
<gene>
    <name evidence="9 13" type="primary">obg</name>
    <name evidence="13" type="ORF">DNHGIG_01400</name>
</gene>
<dbReference type="SUPFAM" id="SSF52540">
    <property type="entry name" value="P-loop containing nucleoside triphosphate hydrolases"/>
    <property type="match status" value="1"/>
</dbReference>
<dbReference type="EC" id="3.6.5.-" evidence="9"/>
<evidence type="ECO:0000259" key="11">
    <source>
        <dbReference type="PROSITE" id="PS51881"/>
    </source>
</evidence>
<dbReference type="InterPro" id="IPR036346">
    <property type="entry name" value="GTP-bd_prot_GTP1/OBG_C_sf"/>
</dbReference>
<comment type="similarity">
    <text evidence="2 9">Belongs to the TRAFAC class OBG-HflX-like GTPase superfamily. OBG GTPase family.</text>
</comment>
<organism evidence="13 14">
    <name type="scientific">Collibacillus ludicampi</name>
    <dbReference type="NCBI Taxonomy" id="2771369"/>
    <lineage>
        <taxon>Bacteria</taxon>
        <taxon>Bacillati</taxon>
        <taxon>Bacillota</taxon>
        <taxon>Bacilli</taxon>
        <taxon>Bacillales</taxon>
        <taxon>Alicyclobacillaceae</taxon>
        <taxon>Collibacillus</taxon>
    </lineage>
</organism>
<dbReference type="GO" id="GO:0003924">
    <property type="term" value="F:GTPase activity"/>
    <property type="evidence" value="ECO:0007669"/>
    <property type="project" value="UniProtKB-UniRule"/>
</dbReference>
<dbReference type="Gene3D" id="3.30.300.350">
    <property type="entry name" value="GTP-binding protein OBG, C-terminal domain"/>
    <property type="match status" value="1"/>
</dbReference>
<evidence type="ECO:0000313" key="13">
    <source>
        <dbReference type="EMBL" id="GIM44591.1"/>
    </source>
</evidence>
<evidence type="ECO:0000259" key="10">
    <source>
        <dbReference type="PROSITE" id="PS51710"/>
    </source>
</evidence>
<keyword evidence="6 9" id="KW-0378">Hydrolase</keyword>
<feature type="domain" description="OCT" evidence="11">
    <location>
        <begin position="352"/>
        <end position="429"/>
    </location>
</feature>
<name>A0AAV4LA52_9BACL</name>
<dbReference type="InterPro" id="IPR006074">
    <property type="entry name" value="GTP1-OBG_CS"/>
</dbReference>
<dbReference type="NCBIfam" id="TIGR02729">
    <property type="entry name" value="Obg_CgtA"/>
    <property type="match status" value="1"/>
</dbReference>
<dbReference type="Pfam" id="PF01926">
    <property type="entry name" value="MMR_HSR1"/>
    <property type="match status" value="1"/>
</dbReference>
<dbReference type="HAMAP" id="MF_01454">
    <property type="entry name" value="GTPase_Obg"/>
    <property type="match status" value="1"/>
</dbReference>
<evidence type="ECO:0000256" key="6">
    <source>
        <dbReference type="ARBA" id="ARBA00022801"/>
    </source>
</evidence>
<evidence type="ECO:0000256" key="4">
    <source>
        <dbReference type="ARBA" id="ARBA00022723"/>
    </source>
</evidence>
<dbReference type="PANTHER" id="PTHR11702">
    <property type="entry name" value="DEVELOPMENTALLY REGULATED GTP-BINDING PROTEIN-RELATED"/>
    <property type="match status" value="1"/>
</dbReference>
<feature type="binding site" evidence="9">
    <location>
        <begin position="212"/>
        <end position="215"/>
    </location>
    <ligand>
        <name>GTP</name>
        <dbReference type="ChEBI" id="CHEBI:37565"/>
    </ligand>
</feature>
<dbReference type="InterPro" id="IPR027417">
    <property type="entry name" value="P-loop_NTPase"/>
</dbReference>
<dbReference type="EMBL" id="BOQE01000001">
    <property type="protein sequence ID" value="GIM44591.1"/>
    <property type="molecule type" value="Genomic_DNA"/>
</dbReference>
<comment type="caution">
    <text evidence="13">The sequence shown here is derived from an EMBL/GenBank/DDBJ whole genome shotgun (WGS) entry which is preliminary data.</text>
</comment>
<evidence type="ECO:0000256" key="8">
    <source>
        <dbReference type="ARBA" id="ARBA00023134"/>
    </source>
</evidence>
<feature type="binding site" evidence="9">
    <location>
        <begin position="310"/>
        <end position="312"/>
    </location>
    <ligand>
        <name>GTP</name>
        <dbReference type="ChEBI" id="CHEBI:37565"/>
    </ligand>
</feature>
<dbReference type="InterPro" id="IPR014100">
    <property type="entry name" value="GTP-bd_Obg/CgtA"/>
</dbReference>
<feature type="binding site" evidence="9">
    <location>
        <position position="192"/>
    </location>
    <ligand>
        <name>Mg(2+)</name>
        <dbReference type="ChEBI" id="CHEBI:18420"/>
    </ligand>
</feature>
<keyword evidence="3 9" id="KW-0963">Cytoplasm</keyword>
<keyword evidence="4 9" id="KW-0479">Metal-binding</keyword>
<feature type="binding site" evidence="9">
    <location>
        <begin position="190"/>
        <end position="194"/>
    </location>
    <ligand>
        <name>GTP</name>
        <dbReference type="ChEBI" id="CHEBI:37565"/>
    </ligand>
</feature>
<dbReference type="FunFam" id="2.70.210.12:FF:000001">
    <property type="entry name" value="GTPase Obg"/>
    <property type="match status" value="1"/>
</dbReference>
<dbReference type="NCBIfam" id="TIGR03595">
    <property type="entry name" value="Obg_CgtA_exten"/>
    <property type="match status" value="1"/>
</dbReference>
<dbReference type="NCBIfam" id="NF008956">
    <property type="entry name" value="PRK12299.1"/>
    <property type="match status" value="1"/>
</dbReference>
<keyword evidence="7 9" id="KW-0460">Magnesium</keyword>
<dbReference type="CDD" id="cd01898">
    <property type="entry name" value="Obg"/>
    <property type="match status" value="1"/>
</dbReference>
<comment type="cofactor">
    <cofactor evidence="1 9">
        <name>Mg(2+)</name>
        <dbReference type="ChEBI" id="CHEBI:18420"/>
    </cofactor>
</comment>
<keyword evidence="14" id="KW-1185">Reference proteome</keyword>
<dbReference type="FunFam" id="3.40.50.300:FF:000515">
    <property type="entry name" value="GTPase Obg"/>
    <property type="match status" value="1"/>
</dbReference>
<dbReference type="PROSITE" id="PS51710">
    <property type="entry name" value="G_OBG"/>
    <property type="match status" value="1"/>
</dbReference>
<evidence type="ECO:0000256" key="7">
    <source>
        <dbReference type="ARBA" id="ARBA00022842"/>
    </source>
</evidence>
<dbReference type="Pfam" id="PF09269">
    <property type="entry name" value="DUF1967"/>
    <property type="match status" value="1"/>
</dbReference>
<proteinExistence type="inferred from homology"/>
<dbReference type="RefSeq" id="WP_282197862.1">
    <property type="nucleotide sequence ID" value="NZ_BOQE01000001.1"/>
</dbReference>
<dbReference type="NCBIfam" id="NF008955">
    <property type="entry name" value="PRK12297.1"/>
    <property type="match status" value="1"/>
</dbReference>
<comment type="subcellular location">
    <subcellularLocation>
        <location evidence="9">Cytoplasm</location>
    </subcellularLocation>
</comment>
<accession>A0AAV4LA52</accession>
<evidence type="ECO:0000259" key="12">
    <source>
        <dbReference type="PROSITE" id="PS51883"/>
    </source>
</evidence>
<feature type="domain" description="OBG-type G" evidence="10">
    <location>
        <begin position="159"/>
        <end position="329"/>
    </location>
</feature>
<feature type="binding site" evidence="9">
    <location>
        <begin position="282"/>
        <end position="285"/>
    </location>
    <ligand>
        <name>GTP</name>
        <dbReference type="ChEBI" id="CHEBI:37565"/>
    </ligand>
</feature>
<dbReference type="InterPro" id="IPR036726">
    <property type="entry name" value="GTP1_OBG_dom_sf"/>
</dbReference>
<dbReference type="InterPro" id="IPR015349">
    <property type="entry name" value="OCT_dom"/>
</dbReference>
<evidence type="ECO:0000256" key="5">
    <source>
        <dbReference type="ARBA" id="ARBA00022741"/>
    </source>
</evidence>
<keyword evidence="8 9" id="KW-0342">GTP-binding</keyword>
<evidence type="ECO:0000256" key="3">
    <source>
        <dbReference type="ARBA" id="ARBA00022490"/>
    </source>
</evidence>
<dbReference type="PIRSF" id="PIRSF002401">
    <property type="entry name" value="GTP_bd_Obg/CgtA"/>
    <property type="match status" value="1"/>
</dbReference>
<dbReference type="PROSITE" id="PS51883">
    <property type="entry name" value="OBG"/>
    <property type="match status" value="1"/>
</dbReference>
<dbReference type="InterPro" id="IPR045086">
    <property type="entry name" value="OBG_GTPase"/>
</dbReference>
<reference evidence="13" key="1">
    <citation type="journal article" date="2023" name="Int. J. Syst. Evol. Microbiol.">
        <title>Collibacillus ludicampi gen. nov., sp. nov., a new soil bacterium of the family Alicyclobacillaceae.</title>
        <authorList>
            <person name="Jojima T."/>
            <person name="Ioku Y."/>
            <person name="Fukuta Y."/>
            <person name="Shirasaka N."/>
            <person name="Matsumura Y."/>
            <person name="Mori M."/>
        </authorList>
    </citation>
    <scope>NUCLEOTIDE SEQUENCE</scope>
    <source>
        <strain evidence="13">TP075</strain>
    </source>
</reference>
<dbReference type="InterPro" id="IPR006073">
    <property type="entry name" value="GTP-bd"/>
</dbReference>
<dbReference type="SUPFAM" id="SSF82051">
    <property type="entry name" value="Obg GTP-binding protein N-terminal domain"/>
    <property type="match status" value="1"/>
</dbReference>
<dbReference type="Gene3D" id="2.70.210.12">
    <property type="entry name" value="GTP1/OBG domain"/>
    <property type="match status" value="1"/>
</dbReference>
<evidence type="ECO:0000256" key="2">
    <source>
        <dbReference type="ARBA" id="ARBA00007699"/>
    </source>
</evidence>
<dbReference type="InterPro" id="IPR005225">
    <property type="entry name" value="Small_GTP-bd"/>
</dbReference>
<dbReference type="NCBIfam" id="NF008954">
    <property type="entry name" value="PRK12296.1"/>
    <property type="match status" value="1"/>
</dbReference>
<feature type="domain" description="Obg" evidence="12">
    <location>
        <begin position="1"/>
        <end position="158"/>
    </location>
</feature>
<dbReference type="PRINTS" id="PR00326">
    <property type="entry name" value="GTP1OBG"/>
</dbReference>
<feature type="binding site" evidence="9">
    <location>
        <begin position="165"/>
        <end position="172"/>
    </location>
    <ligand>
        <name>GTP</name>
        <dbReference type="ChEBI" id="CHEBI:37565"/>
    </ligand>
</feature>
<comment type="subunit">
    <text evidence="9">Monomer.</text>
</comment>
<dbReference type="InterPro" id="IPR006169">
    <property type="entry name" value="GTP1_OBG_dom"/>
</dbReference>
<dbReference type="AlphaFoldDB" id="A0AAV4LA52"/>
<dbReference type="NCBIfam" id="TIGR00231">
    <property type="entry name" value="small_GTP"/>
    <property type="match status" value="1"/>
</dbReference>
<evidence type="ECO:0000256" key="1">
    <source>
        <dbReference type="ARBA" id="ARBA00001946"/>
    </source>
</evidence>
<dbReference type="GO" id="GO:0042254">
    <property type="term" value="P:ribosome biogenesis"/>
    <property type="evidence" value="ECO:0007669"/>
    <property type="project" value="UniProtKB-UniRule"/>
</dbReference>
<dbReference type="PANTHER" id="PTHR11702:SF31">
    <property type="entry name" value="MITOCHONDRIAL RIBOSOME-ASSOCIATED GTPASE 2"/>
    <property type="match status" value="1"/>
</dbReference>